<reference evidence="1" key="1">
    <citation type="journal article" date="2023" name="Nat. Commun.">
        <title>Diploid and tetraploid genomes of Acorus and the evolution of monocots.</title>
        <authorList>
            <person name="Ma L."/>
            <person name="Liu K.W."/>
            <person name="Li Z."/>
            <person name="Hsiao Y.Y."/>
            <person name="Qi Y."/>
            <person name="Fu T."/>
            <person name="Tang G.D."/>
            <person name="Zhang D."/>
            <person name="Sun W.H."/>
            <person name="Liu D.K."/>
            <person name="Li Y."/>
            <person name="Chen G.Z."/>
            <person name="Liu X.D."/>
            <person name="Liao X.Y."/>
            <person name="Jiang Y.T."/>
            <person name="Yu X."/>
            <person name="Hao Y."/>
            <person name="Huang J."/>
            <person name="Zhao X.W."/>
            <person name="Ke S."/>
            <person name="Chen Y.Y."/>
            <person name="Wu W.L."/>
            <person name="Hsu J.L."/>
            <person name="Lin Y.F."/>
            <person name="Huang M.D."/>
            <person name="Li C.Y."/>
            <person name="Huang L."/>
            <person name="Wang Z.W."/>
            <person name="Zhao X."/>
            <person name="Zhong W.Y."/>
            <person name="Peng D.H."/>
            <person name="Ahmad S."/>
            <person name="Lan S."/>
            <person name="Zhang J.S."/>
            <person name="Tsai W.C."/>
            <person name="Van de Peer Y."/>
            <person name="Liu Z.J."/>
        </authorList>
    </citation>
    <scope>NUCLEOTIDE SEQUENCE</scope>
    <source>
        <strain evidence="1">CP</strain>
    </source>
</reference>
<keyword evidence="1" id="KW-0675">Receptor</keyword>
<gene>
    <name evidence="1" type="primary">FER</name>
    <name evidence="1" type="ORF">QJS10_CPB21g01793</name>
</gene>
<dbReference type="InterPro" id="IPR045272">
    <property type="entry name" value="ANXUR1/2-like"/>
</dbReference>
<dbReference type="EMBL" id="JAUJYO010000021">
    <property type="protein sequence ID" value="KAK1283650.1"/>
    <property type="molecule type" value="Genomic_DNA"/>
</dbReference>
<dbReference type="PANTHER" id="PTHR34590">
    <property type="entry name" value="OS03G0124300 PROTEIN-RELATED"/>
    <property type="match status" value="1"/>
</dbReference>
<sequence>MNYIYMSKEFSINISSRILNLTFTPSPANKNTFAFVNGIEIVSMPQIFGGSNPFNQPKIVGTTNTLMID</sequence>
<proteinExistence type="predicted"/>
<dbReference type="PANTHER" id="PTHR34590:SF5">
    <property type="entry name" value="OS04G0586500 PROTEIN"/>
    <property type="match status" value="1"/>
</dbReference>
<evidence type="ECO:0000313" key="2">
    <source>
        <dbReference type="Proteomes" id="UP001180020"/>
    </source>
</evidence>
<keyword evidence="1" id="KW-0418">Kinase</keyword>
<keyword evidence="2" id="KW-1185">Reference proteome</keyword>
<organism evidence="1 2">
    <name type="scientific">Acorus calamus</name>
    <name type="common">Sweet flag</name>
    <dbReference type="NCBI Taxonomy" id="4465"/>
    <lineage>
        <taxon>Eukaryota</taxon>
        <taxon>Viridiplantae</taxon>
        <taxon>Streptophyta</taxon>
        <taxon>Embryophyta</taxon>
        <taxon>Tracheophyta</taxon>
        <taxon>Spermatophyta</taxon>
        <taxon>Magnoliopsida</taxon>
        <taxon>Liliopsida</taxon>
        <taxon>Acoraceae</taxon>
        <taxon>Acorus</taxon>
    </lineage>
</organism>
<reference evidence="1" key="2">
    <citation type="submission" date="2023-06" db="EMBL/GenBank/DDBJ databases">
        <authorList>
            <person name="Ma L."/>
            <person name="Liu K.-W."/>
            <person name="Li Z."/>
            <person name="Hsiao Y.-Y."/>
            <person name="Qi Y."/>
            <person name="Fu T."/>
            <person name="Tang G."/>
            <person name="Zhang D."/>
            <person name="Sun W.-H."/>
            <person name="Liu D.-K."/>
            <person name="Li Y."/>
            <person name="Chen G.-Z."/>
            <person name="Liu X.-D."/>
            <person name="Liao X.-Y."/>
            <person name="Jiang Y.-T."/>
            <person name="Yu X."/>
            <person name="Hao Y."/>
            <person name="Huang J."/>
            <person name="Zhao X.-W."/>
            <person name="Ke S."/>
            <person name="Chen Y.-Y."/>
            <person name="Wu W.-L."/>
            <person name="Hsu J.-L."/>
            <person name="Lin Y.-F."/>
            <person name="Huang M.-D."/>
            <person name="Li C.-Y."/>
            <person name="Huang L."/>
            <person name="Wang Z.-W."/>
            <person name="Zhao X."/>
            <person name="Zhong W.-Y."/>
            <person name="Peng D.-H."/>
            <person name="Ahmad S."/>
            <person name="Lan S."/>
            <person name="Zhang J.-S."/>
            <person name="Tsai W.-C."/>
            <person name="Van De Peer Y."/>
            <person name="Liu Z.-J."/>
        </authorList>
    </citation>
    <scope>NUCLEOTIDE SEQUENCE</scope>
    <source>
        <strain evidence="1">CP</strain>
        <tissue evidence="1">Leaves</tissue>
    </source>
</reference>
<keyword evidence="1" id="KW-0808">Transferase</keyword>
<dbReference type="GO" id="GO:0004714">
    <property type="term" value="F:transmembrane receptor protein tyrosine kinase activity"/>
    <property type="evidence" value="ECO:0007669"/>
    <property type="project" value="InterPro"/>
</dbReference>
<name>A0AAV9C4B7_ACOCL</name>
<accession>A0AAV9C4B7</accession>
<dbReference type="Proteomes" id="UP001180020">
    <property type="component" value="Unassembled WGS sequence"/>
</dbReference>
<comment type="caution">
    <text evidence="1">The sequence shown here is derived from an EMBL/GenBank/DDBJ whole genome shotgun (WGS) entry which is preliminary data.</text>
</comment>
<protein>
    <submittedName>
        <fullName evidence="1">Receptor-like protein kinase FERONIA</fullName>
    </submittedName>
</protein>
<dbReference type="AlphaFoldDB" id="A0AAV9C4B7"/>
<evidence type="ECO:0000313" key="1">
    <source>
        <dbReference type="EMBL" id="KAK1283650.1"/>
    </source>
</evidence>